<evidence type="ECO:0000259" key="2">
    <source>
        <dbReference type="Pfam" id="PF14238"/>
    </source>
</evidence>
<feature type="domain" description="DUF4340" evidence="2">
    <location>
        <begin position="80"/>
        <end position="193"/>
    </location>
</feature>
<keyword evidence="4" id="KW-1185">Reference proteome</keyword>
<feature type="compositionally biased region" description="Polar residues" evidence="1">
    <location>
        <begin position="278"/>
        <end position="298"/>
    </location>
</feature>
<proteinExistence type="predicted"/>
<protein>
    <submittedName>
        <fullName evidence="3">DUF4340 domain-containing protein</fullName>
    </submittedName>
</protein>
<feature type="compositionally biased region" description="Polar residues" evidence="1">
    <location>
        <begin position="208"/>
        <end position="218"/>
    </location>
</feature>
<dbReference type="RefSeq" id="WP_190423790.1">
    <property type="nucleotide sequence ID" value="NZ_JAMPKK010000019.1"/>
</dbReference>
<dbReference type="Pfam" id="PF14238">
    <property type="entry name" value="DUF4340"/>
    <property type="match status" value="1"/>
</dbReference>
<feature type="compositionally biased region" description="Low complexity" evidence="1">
    <location>
        <begin position="229"/>
        <end position="243"/>
    </location>
</feature>
<evidence type="ECO:0000256" key="1">
    <source>
        <dbReference type="SAM" id="MobiDB-lite"/>
    </source>
</evidence>
<organism evidence="3 4">
    <name type="scientific">Funiculus sociatus GB2-A5</name>
    <dbReference type="NCBI Taxonomy" id="2933946"/>
    <lineage>
        <taxon>Bacteria</taxon>
        <taxon>Bacillati</taxon>
        <taxon>Cyanobacteriota</taxon>
        <taxon>Cyanophyceae</taxon>
        <taxon>Coleofasciculales</taxon>
        <taxon>Coleofasciculaceae</taxon>
        <taxon>Funiculus</taxon>
    </lineage>
</organism>
<feature type="compositionally biased region" description="Low complexity" evidence="1">
    <location>
        <begin position="303"/>
        <end position="314"/>
    </location>
</feature>
<feature type="compositionally biased region" description="Basic and acidic residues" evidence="1">
    <location>
        <begin position="189"/>
        <end position="198"/>
    </location>
</feature>
<comment type="caution">
    <text evidence="3">The sequence shown here is derived from an EMBL/GenBank/DDBJ whole genome shotgun (WGS) entry which is preliminary data.</text>
</comment>
<reference evidence="3 4" key="1">
    <citation type="submission" date="2022-04" db="EMBL/GenBank/DDBJ databases">
        <title>Positive selection, recombination, and allopatry shape intraspecific diversity of widespread and dominant cyanobacteria.</title>
        <authorList>
            <person name="Wei J."/>
            <person name="Shu W."/>
            <person name="Hu C."/>
        </authorList>
    </citation>
    <scope>NUCLEOTIDE SEQUENCE [LARGE SCALE GENOMIC DNA]</scope>
    <source>
        <strain evidence="3 4">GB2-A5</strain>
    </source>
</reference>
<dbReference type="InterPro" id="IPR025641">
    <property type="entry name" value="DUF4340"/>
</dbReference>
<accession>A0ABV0JNA5</accession>
<feature type="region of interest" description="Disordered" evidence="1">
    <location>
        <begin position="188"/>
        <end position="322"/>
    </location>
</feature>
<dbReference type="EMBL" id="JAMPKK010000019">
    <property type="protein sequence ID" value="MEP0864916.1"/>
    <property type="molecule type" value="Genomic_DNA"/>
</dbReference>
<evidence type="ECO:0000313" key="4">
    <source>
        <dbReference type="Proteomes" id="UP001442494"/>
    </source>
</evidence>
<feature type="compositionally biased region" description="Low complexity" evidence="1">
    <location>
        <begin position="253"/>
        <end position="262"/>
    </location>
</feature>
<dbReference type="Proteomes" id="UP001442494">
    <property type="component" value="Unassembled WGS sequence"/>
</dbReference>
<gene>
    <name evidence="3" type="ORF">NDI37_10590</name>
</gene>
<sequence>MKLQRTTLILMVLALGLGGFVYFYEIKGEPQRQAALVKQKPIFSFTKDQIQALTIKTQEQTLQFERMAQNAGKKSSLSEWQMKAPNDNPASDPYVSYLLNLLVDSKSDRILSVPATQLPEYGLDKPLATVEVKLNNQQTHQLILGKPDFNNSFLYAQVDPLKSPSGQLNVLLVPLEFQYGVNRPLSEWTAKDETKKETPSPSPSVSPENQKNNTSDKTPSPSPSPSPKASPSNSIKPSPSASPVNQKTDTSKKAAPSNSIKPSPSPSPENQKTDTSKKASPSTSEKASPSPSPVNQKTDTSKKAAPSPSNSNKPSPSPSPSP</sequence>
<name>A0ABV0JNA5_9CYAN</name>
<evidence type="ECO:0000313" key="3">
    <source>
        <dbReference type="EMBL" id="MEP0864916.1"/>
    </source>
</evidence>